<dbReference type="PROSITE" id="PS51762">
    <property type="entry name" value="GH16_2"/>
    <property type="match status" value="1"/>
</dbReference>
<dbReference type="AlphaFoldDB" id="A0AAD9FS79"/>
<evidence type="ECO:0000256" key="4">
    <source>
        <dbReference type="ARBA" id="ARBA00022968"/>
    </source>
</evidence>
<reference evidence="12" key="1">
    <citation type="submission" date="2023-02" db="EMBL/GenBank/DDBJ databases">
        <title>Identification and recombinant expression of a fungal hydrolase from Papiliotrema laurentii that hydrolyzes apple cutin and clears colloidal polyester polyurethane.</title>
        <authorList>
            <consortium name="DOE Joint Genome Institute"/>
            <person name="Roman V.A."/>
            <person name="Bojanowski C."/>
            <person name="Crable B.R."/>
            <person name="Wagner D.N."/>
            <person name="Hung C.S."/>
            <person name="Nadeau L.J."/>
            <person name="Schratz L."/>
            <person name="Haridas S."/>
            <person name="Pangilinan J."/>
            <person name="Lipzen A."/>
            <person name="Na H."/>
            <person name="Yan M."/>
            <person name="Ng V."/>
            <person name="Grigoriev I.V."/>
            <person name="Spatafora J.W."/>
            <person name="Barlow D."/>
            <person name="Biffinger J."/>
            <person name="Kelley-Loughnane N."/>
            <person name="Varaljay V.A."/>
            <person name="Crookes-Goodson W.J."/>
        </authorList>
    </citation>
    <scope>NUCLEOTIDE SEQUENCE</scope>
    <source>
        <strain evidence="12">5307AH</strain>
    </source>
</reference>
<dbReference type="GO" id="GO:0005886">
    <property type="term" value="C:plasma membrane"/>
    <property type="evidence" value="ECO:0007669"/>
    <property type="project" value="TreeGrafter"/>
</dbReference>
<dbReference type="Proteomes" id="UP001182556">
    <property type="component" value="Unassembled WGS sequence"/>
</dbReference>
<keyword evidence="13" id="KW-1185">Reference proteome</keyword>
<dbReference type="EMBL" id="JAODAN010000003">
    <property type="protein sequence ID" value="KAK1925260.1"/>
    <property type="molecule type" value="Genomic_DNA"/>
</dbReference>
<dbReference type="PANTHER" id="PTHR31361">
    <property type="entry name" value="BETA-GLUCAN SYNTHESIS-ASSOCIATED PROTEIN KRE6-RELATED"/>
    <property type="match status" value="1"/>
</dbReference>
<comment type="caution">
    <text evidence="12">The sequence shown here is derived from an EMBL/GenBank/DDBJ whole genome shotgun (WGS) entry which is preliminary data.</text>
</comment>
<accession>A0AAD9FS79</accession>
<feature type="domain" description="GH16" evidence="11">
    <location>
        <begin position="188"/>
        <end position="583"/>
    </location>
</feature>
<evidence type="ECO:0000313" key="12">
    <source>
        <dbReference type="EMBL" id="KAK1925260.1"/>
    </source>
</evidence>
<evidence type="ECO:0000256" key="1">
    <source>
        <dbReference type="ARBA" id="ARBA00004606"/>
    </source>
</evidence>
<evidence type="ECO:0000256" key="8">
    <source>
        <dbReference type="ARBA" id="ARBA00023316"/>
    </source>
</evidence>
<dbReference type="GO" id="GO:0006078">
    <property type="term" value="P:(1-&gt;6)-beta-D-glucan biosynthetic process"/>
    <property type="evidence" value="ECO:0007669"/>
    <property type="project" value="TreeGrafter"/>
</dbReference>
<evidence type="ECO:0000259" key="11">
    <source>
        <dbReference type="PROSITE" id="PS51762"/>
    </source>
</evidence>
<dbReference type="GO" id="GO:0015926">
    <property type="term" value="F:glucosidase activity"/>
    <property type="evidence" value="ECO:0007669"/>
    <property type="project" value="TreeGrafter"/>
</dbReference>
<dbReference type="InterPro" id="IPR013320">
    <property type="entry name" value="ConA-like_dom_sf"/>
</dbReference>
<keyword evidence="6 10" id="KW-0472">Membrane</keyword>
<keyword evidence="3 10" id="KW-0812">Transmembrane</keyword>
<organism evidence="12 13">
    <name type="scientific">Papiliotrema laurentii</name>
    <name type="common">Cryptococcus laurentii</name>
    <dbReference type="NCBI Taxonomy" id="5418"/>
    <lineage>
        <taxon>Eukaryota</taxon>
        <taxon>Fungi</taxon>
        <taxon>Dikarya</taxon>
        <taxon>Basidiomycota</taxon>
        <taxon>Agaricomycotina</taxon>
        <taxon>Tremellomycetes</taxon>
        <taxon>Tremellales</taxon>
        <taxon>Rhynchogastremaceae</taxon>
        <taxon>Papiliotrema</taxon>
    </lineage>
</organism>
<sequence length="629" mass="69362">MAGYRSRSPVSKQPLLSSAGSPGMSYSPSPSLSSMSRMQSLPSQPSISSQPISSASRYGPTASPFARASQDSEPLTPRYRHNTGTAASGGNDANGIGAGGAGGWDDDDMDDQLHSFTSKDHKSLASSWDIASWRGWANAGMLMLLLGALVGVFAIYPIVAFYHDTGNSKGAGTAGYNLGGVNASGQFPDIPNLPRLIDPDTPPEVMTRTGFDGNEWTLVFSDEFNVEGRTFYEGDDPFWTAMDLNYWPTGDLEWHDPSVPTTKDGHLLITMTQEPINDLNFKSGMIQSWNKLCFNKNMIFEVSASLPGQTDIGGFWPGVWTMGNLGRAAYGGTTEGLWPYSYDSCDVGTLPNQTYADGSGPVAALTTGSNGGVLSYLPGQRLSACTCPGEDHPGPDVSVGRAAPEIDLIEAQLRLDLPAGQVSQSFQIAPFDDYYQFNNASDGARIYDPELTVFNGYKGGTFQQAVSGLTLMPDRIYYDQDNIGPRSKEFATFSFEYQAFPEDRDKGYIHWVTDDKPAWTMYAAALPPNPRTEIDRRIITEEPMYMLINLHASFNWQPVDFARLKLPNYMRIDWVRVYQRSDRISVGCDPEDYPTKDYIERHIDVYTNPNITQWQNVKPWPKNRLVDQC</sequence>
<evidence type="ECO:0000256" key="6">
    <source>
        <dbReference type="ARBA" id="ARBA00023136"/>
    </source>
</evidence>
<feature type="transmembrane region" description="Helical" evidence="10">
    <location>
        <begin position="142"/>
        <end position="162"/>
    </location>
</feature>
<gene>
    <name evidence="12" type="ORF">DB88DRAFT_483327</name>
</gene>
<keyword evidence="4" id="KW-0735">Signal-anchor</keyword>
<proteinExistence type="inferred from homology"/>
<keyword evidence="8" id="KW-0961">Cell wall biogenesis/degradation</keyword>
<evidence type="ECO:0000256" key="7">
    <source>
        <dbReference type="ARBA" id="ARBA00023180"/>
    </source>
</evidence>
<evidence type="ECO:0000256" key="10">
    <source>
        <dbReference type="SAM" id="Phobius"/>
    </source>
</evidence>
<evidence type="ECO:0000256" key="2">
    <source>
        <dbReference type="ARBA" id="ARBA00010962"/>
    </source>
</evidence>
<name>A0AAD9FS79_PAPLA</name>
<dbReference type="Gene3D" id="2.60.120.200">
    <property type="match status" value="2"/>
</dbReference>
<dbReference type="SUPFAM" id="SSF49899">
    <property type="entry name" value="Concanavalin A-like lectins/glucanases"/>
    <property type="match status" value="1"/>
</dbReference>
<dbReference type="InterPro" id="IPR005629">
    <property type="entry name" value="Skn1/Kre6/Sbg1"/>
</dbReference>
<dbReference type="InterPro" id="IPR000757">
    <property type="entry name" value="Beta-glucanase-like"/>
</dbReference>
<dbReference type="PANTHER" id="PTHR31361:SF15">
    <property type="entry name" value="GH16 DOMAIN-CONTAINING PROTEIN"/>
    <property type="match status" value="1"/>
</dbReference>
<protein>
    <submittedName>
        <fullName evidence="12">Glucosidase</fullName>
    </submittedName>
</protein>
<dbReference type="FunFam" id="2.60.120.200:FF:000135">
    <property type="entry name" value="Related to KRE6-glucan synthase subunit"/>
    <property type="match status" value="1"/>
</dbReference>
<evidence type="ECO:0000256" key="5">
    <source>
        <dbReference type="ARBA" id="ARBA00022989"/>
    </source>
</evidence>
<comment type="similarity">
    <text evidence="2">Belongs to the SKN1/KRE6 family.</text>
</comment>
<dbReference type="GO" id="GO:0005789">
    <property type="term" value="C:endoplasmic reticulum membrane"/>
    <property type="evidence" value="ECO:0007669"/>
    <property type="project" value="TreeGrafter"/>
</dbReference>
<feature type="compositionally biased region" description="Low complexity" evidence="9">
    <location>
        <begin position="16"/>
        <end position="56"/>
    </location>
</feature>
<keyword evidence="7" id="KW-0325">Glycoprotein</keyword>
<dbReference type="FunFam" id="2.60.120.200:FF:000140">
    <property type="entry name" value="Beta-glucan synthesis-associated protein"/>
    <property type="match status" value="1"/>
</dbReference>
<feature type="compositionally biased region" description="Low complexity" evidence="9">
    <location>
        <begin position="86"/>
        <end position="95"/>
    </location>
</feature>
<evidence type="ECO:0000256" key="3">
    <source>
        <dbReference type="ARBA" id="ARBA00022692"/>
    </source>
</evidence>
<evidence type="ECO:0000256" key="9">
    <source>
        <dbReference type="SAM" id="MobiDB-lite"/>
    </source>
</evidence>
<dbReference type="GO" id="GO:0031505">
    <property type="term" value="P:fungal-type cell wall organization"/>
    <property type="evidence" value="ECO:0007669"/>
    <property type="project" value="TreeGrafter"/>
</dbReference>
<dbReference type="CDD" id="cd02180">
    <property type="entry name" value="GH16_fungal_KRE6_glucanase"/>
    <property type="match status" value="1"/>
</dbReference>
<comment type="subcellular location">
    <subcellularLocation>
        <location evidence="1">Membrane</location>
        <topology evidence="1">Single-pass type II membrane protein</topology>
    </subcellularLocation>
</comment>
<evidence type="ECO:0000313" key="13">
    <source>
        <dbReference type="Proteomes" id="UP001182556"/>
    </source>
</evidence>
<feature type="region of interest" description="Disordered" evidence="9">
    <location>
        <begin position="1"/>
        <end position="106"/>
    </location>
</feature>
<dbReference type="Pfam" id="PF03935">
    <property type="entry name" value="SKN1_KRE6_Sbg1"/>
    <property type="match status" value="1"/>
</dbReference>
<keyword evidence="5 10" id="KW-1133">Transmembrane helix</keyword>